<comment type="caution">
    <text evidence="6">The sequence shown here is derived from an EMBL/GenBank/DDBJ whole genome shotgun (WGS) entry which is preliminary data.</text>
</comment>
<dbReference type="Gene3D" id="2.30.30.30">
    <property type="match status" value="1"/>
</dbReference>
<sequence length="168" mass="19972">MWYAVQVRTGEEEKIKFICNKLISKSVLEECFIPYYEKKIKYMGKWHITNEILFPGYIFMISDYIDDLLLSVKRIPKLIKILGDGNEIIPLYDREIEFLTRFGKKEHFIKMSYGYIENDKTIITDGPMKDYEGTIKRIDRHKRKAVIEIEFFGRVMDVSVGVEIVRKI</sequence>
<dbReference type="InterPro" id="IPR047663">
    <property type="entry name" value="Transcription_antiterm_LoaP"/>
</dbReference>
<keyword evidence="1 4" id="KW-0889">Transcription antitermination</keyword>
<keyword evidence="2 4" id="KW-0805">Transcription regulation</keyword>
<dbReference type="PATRIC" id="fig|1538.10.peg.1930"/>
<dbReference type="NCBIfam" id="NF033641">
    <property type="entry name" value="antiterm_LoaP"/>
    <property type="match status" value="1"/>
</dbReference>
<gene>
    <name evidence="6" type="ORF">WY13_02328</name>
</gene>
<evidence type="ECO:0000313" key="6">
    <source>
        <dbReference type="EMBL" id="OAA86933.1"/>
    </source>
</evidence>
<reference evidence="6 7" key="1">
    <citation type="journal article" date="2015" name="Biotechnol. Bioeng.">
        <title>Genome sequence and phenotypic characterization of Caulobacter segnis.</title>
        <authorList>
            <person name="Patel S."/>
            <person name="Fletcher B."/>
            <person name="Scott D.C."/>
            <person name="Ely B."/>
        </authorList>
    </citation>
    <scope>NUCLEOTIDE SEQUENCE [LARGE SCALE GENOMIC DNA]</scope>
    <source>
        <strain evidence="6 7">ERI-2</strain>
    </source>
</reference>
<protein>
    <recommendedName>
        <fullName evidence="4">Transcription termination/antitermination protein NusG</fullName>
    </recommendedName>
</protein>
<evidence type="ECO:0000256" key="2">
    <source>
        <dbReference type="ARBA" id="ARBA00023015"/>
    </source>
</evidence>
<dbReference type="InterPro" id="IPR001062">
    <property type="entry name" value="Transcrpt_antiterm_NusG"/>
</dbReference>
<dbReference type="SUPFAM" id="SSF50104">
    <property type="entry name" value="Translation proteins SH3-like domain"/>
    <property type="match status" value="1"/>
</dbReference>
<dbReference type="PANTHER" id="PTHR30265:SF4">
    <property type="entry name" value="KOW MOTIF FAMILY PROTEIN, EXPRESSED"/>
    <property type="match status" value="1"/>
</dbReference>
<dbReference type="InterPro" id="IPR006645">
    <property type="entry name" value="NGN-like_dom"/>
</dbReference>
<dbReference type="OrthoDB" id="1681764at2"/>
<dbReference type="RefSeq" id="WP_063555747.1">
    <property type="nucleotide sequence ID" value="NZ_LITT01000023.1"/>
</dbReference>
<evidence type="ECO:0000259" key="5">
    <source>
        <dbReference type="Pfam" id="PF02357"/>
    </source>
</evidence>
<dbReference type="InterPro" id="IPR043425">
    <property type="entry name" value="NusG-like"/>
</dbReference>
<comment type="function">
    <text evidence="4">Participates in transcription elongation, termination and antitermination.</text>
</comment>
<accession>A0A168NUR8</accession>
<dbReference type="AlphaFoldDB" id="A0A168NUR8"/>
<dbReference type="GO" id="GO:0032784">
    <property type="term" value="P:regulation of DNA-templated transcription elongation"/>
    <property type="evidence" value="ECO:0007669"/>
    <property type="project" value="InterPro"/>
</dbReference>
<evidence type="ECO:0000256" key="4">
    <source>
        <dbReference type="RuleBase" id="RU000538"/>
    </source>
</evidence>
<keyword evidence="4" id="KW-0806">Transcription termination</keyword>
<dbReference type="InterPro" id="IPR008991">
    <property type="entry name" value="Translation_prot_SH3-like_sf"/>
</dbReference>
<feature type="domain" description="NusG-like N-terminal" evidence="5">
    <location>
        <begin position="2"/>
        <end position="97"/>
    </location>
</feature>
<dbReference type="PANTHER" id="PTHR30265">
    <property type="entry name" value="RHO-INTERACTING TRANSCRIPTION TERMINATION FACTOR NUSG"/>
    <property type="match status" value="1"/>
</dbReference>
<dbReference type="InterPro" id="IPR014722">
    <property type="entry name" value="Rib_uL2_dom2"/>
</dbReference>
<dbReference type="GO" id="GO:0031564">
    <property type="term" value="P:transcription antitermination"/>
    <property type="evidence" value="ECO:0007669"/>
    <property type="project" value="UniProtKB-KW"/>
</dbReference>
<organism evidence="6 7">
    <name type="scientific">Clostridium ljungdahlii</name>
    <dbReference type="NCBI Taxonomy" id="1538"/>
    <lineage>
        <taxon>Bacteria</taxon>
        <taxon>Bacillati</taxon>
        <taxon>Bacillota</taxon>
        <taxon>Clostridia</taxon>
        <taxon>Eubacteriales</taxon>
        <taxon>Clostridiaceae</taxon>
        <taxon>Clostridium</taxon>
    </lineage>
</organism>
<proteinExistence type="inferred from homology"/>
<dbReference type="Proteomes" id="UP000077407">
    <property type="component" value="Unassembled WGS sequence"/>
</dbReference>
<dbReference type="EMBL" id="LITT01000023">
    <property type="protein sequence ID" value="OAA86933.1"/>
    <property type="molecule type" value="Genomic_DNA"/>
</dbReference>
<keyword evidence="3 4" id="KW-0804">Transcription</keyword>
<comment type="similarity">
    <text evidence="4">Belongs to the NusG family.</text>
</comment>
<dbReference type="GO" id="GO:0006353">
    <property type="term" value="P:DNA-templated transcription termination"/>
    <property type="evidence" value="ECO:0007669"/>
    <property type="project" value="UniProtKB-KW"/>
</dbReference>
<dbReference type="Gene3D" id="3.30.70.940">
    <property type="entry name" value="NusG, N-terminal domain"/>
    <property type="match status" value="1"/>
</dbReference>
<name>A0A168NUR8_9CLOT</name>
<dbReference type="Pfam" id="PF02357">
    <property type="entry name" value="NusG"/>
    <property type="match status" value="1"/>
</dbReference>
<dbReference type="CDD" id="cd06091">
    <property type="entry name" value="KOW_NusG"/>
    <property type="match status" value="1"/>
</dbReference>
<evidence type="ECO:0000313" key="7">
    <source>
        <dbReference type="Proteomes" id="UP000077407"/>
    </source>
</evidence>
<dbReference type="SUPFAM" id="SSF82679">
    <property type="entry name" value="N-utilization substance G protein NusG, N-terminal domain"/>
    <property type="match status" value="1"/>
</dbReference>
<dbReference type="CDD" id="cd09889">
    <property type="entry name" value="NGN_Bact_2"/>
    <property type="match status" value="1"/>
</dbReference>
<evidence type="ECO:0000256" key="1">
    <source>
        <dbReference type="ARBA" id="ARBA00022814"/>
    </source>
</evidence>
<dbReference type="InterPro" id="IPR036735">
    <property type="entry name" value="NGN_dom_sf"/>
</dbReference>
<dbReference type="PRINTS" id="PR00338">
    <property type="entry name" value="NUSGTNSCPFCT"/>
</dbReference>
<dbReference type="GO" id="GO:0006354">
    <property type="term" value="P:DNA-templated transcription elongation"/>
    <property type="evidence" value="ECO:0007669"/>
    <property type="project" value="InterPro"/>
</dbReference>
<evidence type="ECO:0000256" key="3">
    <source>
        <dbReference type="ARBA" id="ARBA00023163"/>
    </source>
</evidence>